<sequence length="131" mass="14511">MPCRKPEQVVGRVRLTGAIKPGRGGSRRGIEDRAGQEDRAPARLALARAAAALINGRWATRAAGRRPCDRLDAKPTVYVYITPTAFCERATNSDLEMSPDTICSTRKPPQHRLFIPAERSMSHRNNTTRDT</sequence>
<proteinExistence type="predicted"/>
<protein>
    <submittedName>
        <fullName evidence="2">Uncharacterized protein</fullName>
    </submittedName>
</protein>
<comment type="caution">
    <text evidence="2">The sequence shown here is derived from an EMBL/GenBank/DDBJ whole genome shotgun (WGS) entry which is preliminary data.</text>
</comment>
<feature type="region of interest" description="Disordered" evidence="1">
    <location>
        <begin position="18"/>
        <end position="39"/>
    </location>
</feature>
<dbReference type="EMBL" id="BGZK01001931">
    <property type="protein sequence ID" value="GBP88413.1"/>
    <property type="molecule type" value="Genomic_DNA"/>
</dbReference>
<dbReference type="Proteomes" id="UP000299102">
    <property type="component" value="Unassembled WGS sequence"/>
</dbReference>
<dbReference type="AlphaFoldDB" id="A0A4C1ZMG5"/>
<name>A0A4C1ZMG5_EUMVA</name>
<keyword evidence="3" id="KW-1185">Reference proteome</keyword>
<reference evidence="2 3" key="1">
    <citation type="journal article" date="2019" name="Commun. Biol.">
        <title>The bagworm genome reveals a unique fibroin gene that provides high tensile strength.</title>
        <authorList>
            <person name="Kono N."/>
            <person name="Nakamura H."/>
            <person name="Ohtoshi R."/>
            <person name="Tomita M."/>
            <person name="Numata K."/>
            <person name="Arakawa K."/>
        </authorList>
    </citation>
    <scope>NUCLEOTIDE SEQUENCE [LARGE SCALE GENOMIC DNA]</scope>
</reference>
<feature type="compositionally biased region" description="Basic and acidic residues" evidence="1">
    <location>
        <begin position="28"/>
        <end position="39"/>
    </location>
</feature>
<evidence type="ECO:0000313" key="2">
    <source>
        <dbReference type="EMBL" id="GBP88413.1"/>
    </source>
</evidence>
<gene>
    <name evidence="2" type="ORF">EVAR_56890_1</name>
</gene>
<evidence type="ECO:0000256" key="1">
    <source>
        <dbReference type="SAM" id="MobiDB-lite"/>
    </source>
</evidence>
<evidence type="ECO:0000313" key="3">
    <source>
        <dbReference type="Proteomes" id="UP000299102"/>
    </source>
</evidence>
<accession>A0A4C1ZMG5</accession>
<organism evidence="2 3">
    <name type="scientific">Eumeta variegata</name>
    <name type="common">Bagworm moth</name>
    <name type="synonym">Eumeta japonica</name>
    <dbReference type="NCBI Taxonomy" id="151549"/>
    <lineage>
        <taxon>Eukaryota</taxon>
        <taxon>Metazoa</taxon>
        <taxon>Ecdysozoa</taxon>
        <taxon>Arthropoda</taxon>
        <taxon>Hexapoda</taxon>
        <taxon>Insecta</taxon>
        <taxon>Pterygota</taxon>
        <taxon>Neoptera</taxon>
        <taxon>Endopterygota</taxon>
        <taxon>Lepidoptera</taxon>
        <taxon>Glossata</taxon>
        <taxon>Ditrysia</taxon>
        <taxon>Tineoidea</taxon>
        <taxon>Psychidae</taxon>
        <taxon>Oiketicinae</taxon>
        <taxon>Eumeta</taxon>
    </lineage>
</organism>